<dbReference type="AlphaFoldDB" id="A0A9P7IGS6"/>
<evidence type="ECO:0000313" key="2">
    <source>
        <dbReference type="Proteomes" id="UP000750502"/>
    </source>
</evidence>
<gene>
    <name evidence="1" type="ORF">H9Q72_001366</name>
</gene>
<dbReference type="EMBL" id="JADFTT010000023">
    <property type="protein sequence ID" value="KAG5772549.1"/>
    <property type="molecule type" value="Genomic_DNA"/>
</dbReference>
<sequence length="81" mass="9257">MPLMKRASTVRDDHTHWKCVRPEPEEGFCNTTMAMNEKQCTKCAAARQPRFAYAMAGKEHKLGVLGSVVGNVEMWHYEKET</sequence>
<dbReference type="Proteomes" id="UP000750502">
    <property type="component" value="Unassembled WGS sequence"/>
</dbReference>
<protein>
    <submittedName>
        <fullName evidence="1">Uncharacterized protein</fullName>
    </submittedName>
</protein>
<reference evidence="1" key="2">
    <citation type="submission" date="2020-10" db="EMBL/GenBank/DDBJ databases">
        <authorList>
            <person name="Peck L.D."/>
            <person name="Nowell R.W."/>
            <person name="Flood J."/>
            <person name="Ryan M.J."/>
            <person name="Barraclough T.G."/>
        </authorList>
    </citation>
    <scope>NUCLEOTIDE SEQUENCE</scope>
    <source>
        <strain evidence="1">IMI 127659i</strain>
    </source>
</reference>
<reference evidence="1" key="1">
    <citation type="journal article" date="2020" name="bioRxiv">
        <title>Historical genomics reveals the evolutionary mechanisms behind multiple outbreaks of the host-specific coffee wilt pathogen Fusarium xylarioides.</title>
        <authorList>
            <person name="Peck D."/>
            <person name="Nowell R.W."/>
            <person name="Flood J."/>
            <person name="Ryan M.J."/>
            <person name="Barraclough T.G."/>
        </authorList>
    </citation>
    <scope>NUCLEOTIDE SEQUENCE</scope>
    <source>
        <strain evidence="1">IMI 127659i</strain>
    </source>
</reference>
<accession>A0A9P7IGS6</accession>
<keyword evidence="2" id="KW-1185">Reference proteome</keyword>
<dbReference type="OrthoDB" id="4966669at2759"/>
<proteinExistence type="predicted"/>
<name>A0A9P7IGS6_9HYPO</name>
<evidence type="ECO:0000313" key="1">
    <source>
        <dbReference type="EMBL" id="KAG5772549.1"/>
    </source>
</evidence>
<organism evidence="1 2">
    <name type="scientific">Fusarium xylarioides</name>
    <dbReference type="NCBI Taxonomy" id="221167"/>
    <lineage>
        <taxon>Eukaryota</taxon>
        <taxon>Fungi</taxon>
        <taxon>Dikarya</taxon>
        <taxon>Ascomycota</taxon>
        <taxon>Pezizomycotina</taxon>
        <taxon>Sordariomycetes</taxon>
        <taxon>Hypocreomycetidae</taxon>
        <taxon>Hypocreales</taxon>
        <taxon>Nectriaceae</taxon>
        <taxon>Fusarium</taxon>
        <taxon>Fusarium fujikuroi species complex</taxon>
    </lineage>
</organism>
<comment type="caution">
    <text evidence="1">The sequence shown here is derived from an EMBL/GenBank/DDBJ whole genome shotgun (WGS) entry which is preliminary data.</text>
</comment>